<dbReference type="GO" id="GO:0016787">
    <property type="term" value="F:hydrolase activity"/>
    <property type="evidence" value="ECO:0007669"/>
    <property type="project" value="UniProtKB-KW"/>
</dbReference>
<evidence type="ECO:0000313" key="2">
    <source>
        <dbReference type="EMBL" id="GAA4129288.1"/>
    </source>
</evidence>
<organism evidence="2 3">
    <name type="scientific">Streptomyces tunisiensis</name>
    <dbReference type="NCBI Taxonomy" id="948699"/>
    <lineage>
        <taxon>Bacteria</taxon>
        <taxon>Bacillati</taxon>
        <taxon>Actinomycetota</taxon>
        <taxon>Actinomycetes</taxon>
        <taxon>Kitasatosporales</taxon>
        <taxon>Streptomycetaceae</taxon>
        <taxon>Streptomyces</taxon>
    </lineage>
</organism>
<name>A0ABP7Y1B4_9ACTN</name>
<keyword evidence="2" id="KW-0378">Hydrolase</keyword>
<evidence type="ECO:0000313" key="3">
    <source>
        <dbReference type="Proteomes" id="UP001501845"/>
    </source>
</evidence>
<sequence length="402" mass="43222">MSLAPLRAPGGQETQGGKVQLSFLQPLFDRPGPWATVYFGPLQSDESGAKRRELSVREACRTLEEEGADAATTEAVRDALLRIGPAEDPAGRVVFATGGEVVLSHRLSRPPQRQISCWAPLPRLTPLLELAGQDPVCLVAYIDRTGADFELRGGAAGPRSAGQVEGEQHPVHRTASSDWSERHFQLKVENTWEHNAGEIAEALNAAYEESGADLVVLAGDPRERPAVHEKLSEAVRGVTTETEHGGRAAGSASPALEEAIEQARRRHTRHRVEEVLDRFRAGRVGTDRPTEAVEGVPALVEAAREHRIDTLLVRPDGPELDRDTWVGARPDQIAARRSDARTLGESDPTVVRADDALLRAAAVTAADVLVVPPADDDGADATDIPTGGLGALLRWTYETTPA</sequence>
<dbReference type="Pfam" id="PF18844">
    <property type="entry name" value="baeRF_family2"/>
    <property type="match status" value="1"/>
</dbReference>
<proteinExistence type="predicted"/>
<gene>
    <name evidence="2" type="ORF">GCM10022285_16730</name>
</gene>
<dbReference type="Proteomes" id="UP001501845">
    <property type="component" value="Unassembled WGS sequence"/>
</dbReference>
<evidence type="ECO:0000256" key="1">
    <source>
        <dbReference type="SAM" id="MobiDB-lite"/>
    </source>
</evidence>
<comment type="caution">
    <text evidence="2">The sequence shown here is derived from an EMBL/GenBank/DDBJ whole genome shotgun (WGS) entry which is preliminary data.</text>
</comment>
<accession>A0ABP7Y1B4</accession>
<dbReference type="EMBL" id="BAABBU010000006">
    <property type="protein sequence ID" value="GAA4129288.1"/>
    <property type="molecule type" value="Genomic_DNA"/>
</dbReference>
<reference evidence="3" key="1">
    <citation type="journal article" date="2019" name="Int. J. Syst. Evol. Microbiol.">
        <title>The Global Catalogue of Microorganisms (GCM) 10K type strain sequencing project: providing services to taxonomists for standard genome sequencing and annotation.</title>
        <authorList>
            <consortium name="The Broad Institute Genomics Platform"/>
            <consortium name="The Broad Institute Genome Sequencing Center for Infectious Disease"/>
            <person name="Wu L."/>
            <person name="Ma J."/>
        </authorList>
    </citation>
    <scope>NUCLEOTIDE SEQUENCE [LARGE SCALE GENOMIC DNA]</scope>
    <source>
        <strain evidence="3">JCM 17589</strain>
    </source>
</reference>
<feature type="region of interest" description="Disordered" evidence="1">
    <location>
        <begin position="154"/>
        <end position="178"/>
    </location>
</feature>
<protein>
    <submittedName>
        <fullName evidence="2">Vms1/Ankzf1 family peptidyl-tRNA hydrolase</fullName>
    </submittedName>
</protein>
<dbReference type="InterPro" id="IPR040701">
    <property type="entry name" value="Bact_RF_family2"/>
</dbReference>
<keyword evidence="3" id="KW-1185">Reference proteome</keyword>